<dbReference type="InterPro" id="IPR003593">
    <property type="entry name" value="AAA+_ATPase"/>
</dbReference>
<evidence type="ECO:0000256" key="1">
    <source>
        <dbReference type="SAM" id="MobiDB-lite"/>
    </source>
</evidence>
<gene>
    <name evidence="3" type="ORF">CkaCkLH20_02016</name>
</gene>
<dbReference type="Gene3D" id="3.40.50.300">
    <property type="entry name" value="P-loop containing nucleotide triphosphate hydrolases"/>
    <property type="match status" value="1"/>
</dbReference>
<dbReference type="Pfam" id="PF00004">
    <property type="entry name" value="AAA"/>
    <property type="match status" value="1"/>
</dbReference>
<accession>A0A9P6IAX3</accession>
<dbReference type="GO" id="GO:0005524">
    <property type="term" value="F:ATP binding"/>
    <property type="evidence" value="ECO:0007669"/>
    <property type="project" value="InterPro"/>
</dbReference>
<dbReference type="RefSeq" id="XP_038749523.1">
    <property type="nucleotide sequence ID" value="XM_038884735.1"/>
</dbReference>
<reference evidence="3" key="2">
    <citation type="submission" date="2020-11" db="EMBL/GenBank/DDBJ databases">
        <title>Whole genome sequencing of Colletotrichum sp.</title>
        <authorList>
            <person name="Li H."/>
        </authorList>
    </citation>
    <scope>NUCLEOTIDE SEQUENCE</scope>
    <source>
        <strain evidence="3">CkLH20</strain>
    </source>
</reference>
<dbReference type="Proteomes" id="UP000781932">
    <property type="component" value="Unassembled WGS sequence"/>
</dbReference>
<feature type="domain" description="AAA+ ATPase" evidence="2">
    <location>
        <begin position="543"/>
        <end position="669"/>
    </location>
</feature>
<dbReference type="Pfam" id="PF22942">
    <property type="entry name" value="DUF7025"/>
    <property type="match status" value="1"/>
</dbReference>
<evidence type="ECO:0000313" key="4">
    <source>
        <dbReference type="Proteomes" id="UP000781932"/>
    </source>
</evidence>
<dbReference type="OrthoDB" id="10042665at2759"/>
<dbReference type="InterPro" id="IPR056599">
    <property type="entry name" value="AAA_lid_fung"/>
</dbReference>
<dbReference type="InterPro" id="IPR054289">
    <property type="entry name" value="DUF7025"/>
</dbReference>
<comment type="caution">
    <text evidence="3">The sequence shown here is derived from an EMBL/GenBank/DDBJ whole genome shotgun (WGS) entry which is preliminary data.</text>
</comment>
<dbReference type="CDD" id="cd19481">
    <property type="entry name" value="RecA-like_protease"/>
    <property type="match status" value="1"/>
</dbReference>
<dbReference type="GO" id="GO:0016887">
    <property type="term" value="F:ATP hydrolysis activity"/>
    <property type="evidence" value="ECO:0007669"/>
    <property type="project" value="InterPro"/>
</dbReference>
<organism evidence="3 4">
    <name type="scientific">Colletotrichum karsti</name>
    <dbReference type="NCBI Taxonomy" id="1095194"/>
    <lineage>
        <taxon>Eukaryota</taxon>
        <taxon>Fungi</taxon>
        <taxon>Dikarya</taxon>
        <taxon>Ascomycota</taxon>
        <taxon>Pezizomycotina</taxon>
        <taxon>Sordariomycetes</taxon>
        <taxon>Hypocreomycetidae</taxon>
        <taxon>Glomerellales</taxon>
        <taxon>Glomerellaceae</taxon>
        <taxon>Colletotrichum</taxon>
        <taxon>Colletotrichum boninense species complex</taxon>
    </lineage>
</organism>
<dbReference type="PANTHER" id="PTHR46411:SF4">
    <property type="entry name" value="AAA+ ATPASE DOMAIN-CONTAINING PROTEIN"/>
    <property type="match status" value="1"/>
</dbReference>
<evidence type="ECO:0000313" key="3">
    <source>
        <dbReference type="EMBL" id="KAF9880062.1"/>
    </source>
</evidence>
<feature type="compositionally biased region" description="Polar residues" evidence="1">
    <location>
        <begin position="1"/>
        <end position="26"/>
    </location>
</feature>
<protein>
    <recommendedName>
        <fullName evidence="2">AAA+ ATPase domain-containing protein</fullName>
    </recommendedName>
</protein>
<dbReference type="PANTHER" id="PTHR46411">
    <property type="entry name" value="FAMILY ATPASE, PUTATIVE-RELATED"/>
    <property type="match status" value="1"/>
</dbReference>
<dbReference type="EMBL" id="JAATWM020000005">
    <property type="protein sequence ID" value="KAF9880062.1"/>
    <property type="molecule type" value="Genomic_DNA"/>
</dbReference>
<evidence type="ECO:0000259" key="2">
    <source>
        <dbReference type="SMART" id="SM00382"/>
    </source>
</evidence>
<dbReference type="Pfam" id="PF23232">
    <property type="entry name" value="AAA_lid_13"/>
    <property type="match status" value="1"/>
</dbReference>
<dbReference type="SUPFAM" id="SSF52540">
    <property type="entry name" value="P-loop containing nucleoside triphosphate hydrolases"/>
    <property type="match status" value="1"/>
</dbReference>
<dbReference type="SMART" id="SM00382">
    <property type="entry name" value="AAA"/>
    <property type="match status" value="1"/>
</dbReference>
<dbReference type="GeneID" id="62157809"/>
<proteinExistence type="predicted"/>
<dbReference type="InterPro" id="IPR027417">
    <property type="entry name" value="P-loop_NTPase"/>
</dbReference>
<feature type="region of interest" description="Disordered" evidence="1">
    <location>
        <begin position="776"/>
        <end position="798"/>
    </location>
</feature>
<name>A0A9P6IAX3_9PEZI</name>
<reference evidence="3" key="1">
    <citation type="submission" date="2020-03" db="EMBL/GenBank/DDBJ databases">
        <authorList>
            <person name="He L."/>
        </authorList>
    </citation>
    <scope>NUCLEOTIDE SEQUENCE</scope>
    <source>
        <strain evidence="3">CkLH20</strain>
    </source>
</reference>
<sequence length="798" mass="92084">MSGSLSLTQMSDGTAGTMTATEQNTPPASPIGMDTANAPVEQPAEQRHGKQKMNFWDEYGHGMVKHKIEYVSATSDRLKRVFDKEIEPITDEEEPAVFEYIEVRIAEDLHETDTKEHEPRKYHTKYKGNAYIRVISPAVSEALRCVVDCYPGIDLGKNVITVPEPFCVFVHYEKELTTYRQRLEHRASTEPSSCANRFAYKHIGIVQEFVRQQTSSAVEEERERHARGYATFRMLWLLYKPGSEVYVDLERAGDPNPYIIKEVDFTLANGSTSIYHIRYWNLDANEEFVFAADDVFHFADYPGEKKIDSLPLYPCEYLRFAEGVTDQDIQQIRAHFVERGRKWYKTRQKPQCYYFDGLTTNIPREQYSSLVWVDPIQFDADSDNTRSNQLLATLEFAPGPLKICSCDDCERDIYKHAVTPRFSDISNLNPHRLPDMSDELYFLCSPEIEAFVFKTRTWQLLHADGFQPATFEKNLFDRLVLSPETKDLIRNLTAMYIKNDLANQLPTSDEHLSTQNITTIHKKSPKTGVETSWSTDFIKGKGEGLTFLLHGKPGVGKTYTAECIAQYTSRPLLSLTTSDIGVHPDKIEDNLTRWFKLAEKWGAIMLIDEADIYMERREVRDLSRNHLVAGFLRALEYYKGILFLTTNRVGTFDEAFISRIHIQIYYRPFSDEDREKVWDTFFQKLEEERETTIRIMQSTKDYIQSDELKALEWNGREIRNAFQVAVALAEARAEKDSKGKIMIKPEHIKASAQMSKEFKHYLTKLHKQDPSKLAASMGNRYDAFGEPETPRATGEKKY</sequence>
<keyword evidence="4" id="KW-1185">Reference proteome</keyword>
<dbReference type="InterPro" id="IPR003959">
    <property type="entry name" value="ATPase_AAA_core"/>
</dbReference>
<dbReference type="AlphaFoldDB" id="A0A9P6IAX3"/>
<feature type="region of interest" description="Disordered" evidence="1">
    <location>
        <begin position="1"/>
        <end position="36"/>
    </location>
</feature>